<keyword evidence="3" id="KW-1185">Reference proteome</keyword>
<gene>
    <name evidence="1" type="ORF">GUITHDRAFT_144352</name>
</gene>
<evidence type="ECO:0000313" key="2">
    <source>
        <dbReference type="EnsemblProtists" id="EKX38235"/>
    </source>
</evidence>
<sequence>MRANDIIQDAQIQTGDVKLLKEADVVLSKSPFVPVKEMKRLFNLYSDNIYITDPSRKNMYLDGSAMLGLGPSTFGFGTLSVGQGGAVPESKETLSYLYRNEALDNLDALQAELKFILKQGEAGKTEDMQDLRTYMKKLLDSFDKYLKTLPEADVGQASRYADMKK</sequence>
<accession>L1IQY7</accession>
<reference evidence="2" key="3">
    <citation type="submission" date="2016-03" db="UniProtKB">
        <authorList>
            <consortium name="EnsemblProtists"/>
        </authorList>
    </citation>
    <scope>IDENTIFICATION</scope>
</reference>
<reference evidence="1 3" key="1">
    <citation type="journal article" date="2012" name="Nature">
        <title>Algal genomes reveal evolutionary mosaicism and the fate of nucleomorphs.</title>
        <authorList>
            <consortium name="DOE Joint Genome Institute"/>
            <person name="Curtis B.A."/>
            <person name="Tanifuji G."/>
            <person name="Burki F."/>
            <person name="Gruber A."/>
            <person name="Irimia M."/>
            <person name="Maruyama S."/>
            <person name="Arias M.C."/>
            <person name="Ball S.G."/>
            <person name="Gile G.H."/>
            <person name="Hirakawa Y."/>
            <person name="Hopkins J.F."/>
            <person name="Kuo A."/>
            <person name="Rensing S.A."/>
            <person name="Schmutz J."/>
            <person name="Symeonidi A."/>
            <person name="Elias M."/>
            <person name="Eveleigh R.J."/>
            <person name="Herman E.K."/>
            <person name="Klute M.J."/>
            <person name="Nakayama T."/>
            <person name="Obornik M."/>
            <person name="Reyes-Prieto A."/>
            <person name="Armbrust E.V."/>
            <person name="Aves S.J."/>
            <person name="Beiko R.G."/>
            <person name="Coutinho P."/>
            <person name="Dacks J.B."/>
            <person name="Durnford D.G."/>
            <person name="Fast N.M."/>
            <person name="Green B.R."/>
            <person name="Grisdale C.J."/>
            <person name="Hempel F."/>
            <person name="Henrissat B."/>
            <person name="Hoppner M.P."/>
            <person name="Ishida K."/>
            <person name="Kim E."/>
            <person name="Koreny L."/>
            <person name="Kroth P.G."/>
            <person name="Liu Y."/>
            <person name="Malik S.B."/>
            <person name="Maier U.G."/>
            <person name="McRose D."/>
            <person name="Mock T."/>
            <person name="Neilson J.A."/>
            <person name="Onodera N.T."/>
            <person name="Poole A.M."/>
            <person name="Pritham E.J."/>
            <person name="Richards T.A."/>
            <person name="Rocap G."/>
            <person name="Roy S.W."/>
            <person name="Sarai C."/>
            <person name="Schaack S."/>
            <person name="Shirato S."/>
            <person name="Slamovits C.H."/>
            <person name="Spencer D.F."/>
            <person name="Suzuki S."/>
            <person name="Worden A.Z."/>
            <person name="Zauner S."/>
            <person name="Barry K."/>
            <person name="Bell C."/>
            <person name="Bharti A.K."/>
            <person name="Crow J.A."/>
            <person name="Grimwood J."/>
            <person name="Kramer R."/>
            <person name="Lindquist E."/>
            <person name="Lucas S."/>
            <person name="Salamov A."/>
            <person name="McFadden G.I."/>
            <person name="Lane C.E."/>
            <person name="Keeling P.J."/>
            <person name="Gray M.W."/>
            <person name="Grigoriev I.V."/>
            <person name="Archibald J.M."/>
        </authorList>
    </citation>
    <scope>NUCLEOTIDE SEQUENCE</scope>
    <source>
        <strain evidence="1 3">CCMP2712</strain>
    </source>
</reference>
<evidence type="ECO:0000313" key="3">
    <source>
        <dbReference type="Proteomes" id="UP000011087"/>
    </source>
</evidence>
<dbReference type="KEGG" id="gtt:GUITHDRAFT_144352"/>
<protein>
    <submittedName>
        <fullName evidence="1 2">Uncharacterized protein</fullName>
    </submittedName>
</protein>
<dbReference type="eggNOG" id="ENOG502S9M9">
    <property type="taxonomic scope" value="Eukaryota"/>
</dbReference>
<dbReference type="HOGENOM" id="CLU_1613934_0_0_1"/>
<dbReference type="EnsemblProtists" id="EKX38235">
    <property type="protein sequence ID" value="EKX38235"/>
    <property type="gene ID" value="GUITHDRAFT_144352"/>
</dbReference>
<organism evidence="1">
    <name type="scientific">Guillardia theta (strain CCMP2712)</name>
    <name type="common">Cryptophyte</name>
    <dbReference type="NCBI Taxonomy" id="905079"/>
    <lineage>
        <taxon>Eukaryota</taxon>
        <taxon>Cryptophyceae</taxon>
        <taxon>Pyrenomonadales</taxon>
        <taxon>Geminigeraceae</taxon>
        <taxon>Guillardia</taxon>
    </lineage>
</organism>
<dbReference type="AlphaFoldDB" id="L1IQY7"/>
<dbReference type="Proteomes" id="UP000011087">
    <property type="component" value="Unassembled WGS sequence"/>
</dbReference>
<name>L1IQY7_GUITC</name>
<dbReference type="OrthoDB" id="202221at2759"/>
<dbReference type="EMBL" id="JH993050">
    <property type="protein sequence ID" value="EKX38235.1"/>
    <property type="molecule type" value="Genomic_DNA"/>
</dbReference>
<dbReference type="OMA" id="PSEWPRI"/>
<dbReference type="PaxDb" id="55529-EKX38235"/>
<reference evidence="3" key="2">
    <citation type="submission" date="2012-11" db="EMBL/GenBank/DDBJ databases">
        <authorList>
            <person name="Kuo A."/>
            <person name="Curtis B.A."/>
            <person name="Tanifuji G."/>
            <person name="Burki F."/>
            <person name="Gruber A."/>
            <person name="Irimia M."/>
            <person name="Maruyama S."/>
            <person name="Arias M.C."/>
            <person name="Ball S.G."/>
            <person name="Gile G.H."/>
            <person name="Hirakawa Y."/>
            <person name="Hopkins J.F."/>
            <person name="Rensing S.A."/>
            <person name="Schmutz J."/>
            <person name="Symeonidi A."/>
            <person name="Elias M."/>
            <person name="Eveleigh R.J."/>
            <person name="Herman E.K."/>
            <person name="Klute M.J."/>
            <person name="Nakayama T."/>
            <person name="Obornik M."/>
            <person name="Reyes-Prieto A."/>
            <person name="Armbrust E.V."/>
            <person name="Aves S.J."/>
            <person name="Beiko R.G."/>
            <person name="Coutinho P."/>
            <person name="Dacks J.B."/>
            <person name="Durnford D.G."/>
            <person name="Fast N.M."/>
            <person name="Green B.R."/>
            <person name="Grisdale C."/>
            <person name="Hempe F."/>
            <person name="Henrissat B."/>
            <person name="Hoppner M.P."/>
            <person name="Ishida K.-I."/>
            <person name="Kim E."/>
            <person name="Koreny L."/>
            <person name="Kroth P.G."/>
            <person name="Liu Y."/>
            <person name="Malik S.-B."/>
            <person name="Maier U.G."/>
            <person name="McRose D."/>
            <person name="Mock T."/>
            <person name="Neilson J.A."/>
            <person name="Onodera N.T."/>
            <person name="Poole A.M."/>
            <person name="Pritham E.J."/>
            <person name="Richards T.A."/>
            <person name="Rocap G."/>
            <person name="Roy S.W."/>
            <person name="Sarai C."/>
            <person name="Schaack S."/>
            <person name="Shirato S."/>
            <person name="Slamovits C.H."/>
            <person name="Spencer D.F."/>
            <person name="Suzuki S."/>
            <person name="Worden A.Z."/>
            <person name="Zauner S."/>
            <person name="Barry K."/>
            <person name="Bell C."/>
            <person name="Bharti A.K."/>
            <person name="Crow J.A."/>
            <person name="Grimwood J."/>
            <person name="Kramer R."/>
            <person name="Lindquist E."/>
            <person name="Lucas S."/>
            <person name="Salamov A."/>
            <person name="McFadden G.I."/>
            <person name="Lane C.E."/>
            <person name="Keeling P.J."/>
            <person name="Gray M.W."/>
            <person name="Grigoriev I.V."/>
            <person name="Archibald J.M."/>
        </authorList>
    </citation>
    <scope>NUCLEOTIDE SEQUENCE</scope>
    <source>
        <strain evidence="3">CCMP2712</strain>
    </source>
</reference>
<dbReference type="RefSeq" id="XP_005825215.1">
    <property type="nucleotide sequence ID" value="XM_005825158.1"/>
</dbReference>
<dbReference type="GeneID" id="17295034"/>
<evidence type="ECO:0000313" key="1">
    <source>
        <dbReference type="EMBL" id="EKX38235.1"/>
    </source>
</evidence>
<proteinExistence type="predicted"/>